<dbReference type="PANTHER" id="PTHR39159:SF1">
    <property type="entry name" value="UPF0374 PROTEIN YGAC"/>
    <property type="match status" value="1"/>
</dbReference>
<sequence>MAWSYGDTVLYRYGRQGRAGFVRVGRVIADNPDGLALWIAPGSPQVESVLADGRGLRDLPIAERLHLPRVRKIATWRGPGIVKYAPADGDWSLWWFFNVNGQFEGWYVNLESPRVRWECDSLRVIDTADRALDVWITPDRVGRWKDEDEFAALTGQPGRWTAEQAPEIRATGERLMSLAAQGAFPFDGRWTDYQPDSAWSTASLPPDWDRPHLAAP</sequence>
<evidence type="ECO:0000313" key="4">
    <source>
        <dbReference type="Proteomes" id="UP000292564"/>
    </source>
</evidence>
<dbReference type="OrthoDB" id="3815685at2"/>
<proteinExistence type="predicted"/>
<protein>
    <submittedName>
        <fullName evidence="3">Uncharacterized protein DUF402</fullName>
    </submittedName>
</protein>
<dbReference type="InterPro" id="IPR035930">
    <property type="entry name" value="FomD-like_sf"/>
</dbReference>
<dbReference type="InterPro" id="IPR050212">
    <property type="entry name" value="Ntdp-like"/>
</dbReference>
<comment type="caution">
    <text evidence="3">The sequence shown here is derived from an EMBL/GenBank/DDBJ whole genome shotgun (WGS) entry which is preliminary data.</text>
</comment>
<dbReference type="PANTHER" id="PTHR39159">
    <property type="match status" value="1"/>
</dbReference>
<dbReference type="RefSeq" id="WP_130511330.1">
    <property type="nucleotide sequence ID" value="NZ_SHKY01000001.1"/>
</dbReference>
<evidence type="ECO:0000256" key="1">
    <source>
        <dbReference type="ARBA" id="ARBA00022801"/>
    </source>
</evidence>
<gene>
    <name evidence="3" type="ORF">EV385_4636</name>
</gene>
<dbReference type="EMBL" id="SHKY01000001">
    <property type="protein sequence ID" value="RZU52753.1"/>
    <property type="molecule type" value="Genomic_DNA"/>
</dbReference>
<keyword evidence="4" id="KW-1185">Reference proteome</keyword>
<evidence type="ECO:0000313" key="3">
    <source>
        <dbReference type="EMBL" id="RZU52753.1"/>
    </source>
</evidence>
<dbReference type="Pfam" id="PF04167">
    <property type="entry name" value="DUF402"/>
    <property type="match status" value="1"/>
</dbReference>
<dbReference type="InterPro" id="IPR007295">
    <property type="entry name" value="DUF402"/>
</dbReference>
<keyword evidence="1" id="KW-0378">Hydrolase</keyword>
<name>A0A4Q7ZQE0_9ACTN</name>
<dbReference type="GO" id="GO:0016787">
    <property type="term" value="F:hydrolase activity"/>
    <property type="evidence" value="ECO:0007669"/>
    <property type="project" value="UniProtKB-KW"/>
</dbReference>
<organism evidence="3 4">
    <name type="scientific">Krasilnikovia cinnamomea</name>
    <dbReference type="NCBI Taxonomy" id="349313"/>
    <lineage>
        <taxon>Bacteria</taxon>
        <taxon>Bacillati</taxon>
        <taxon>Actinomycetota</taxon>
        <taxon>Actinomycetes</taxon>
        <taxon>Micromonosporales</taxon>
        <taxon>Micromonosporaceae</taxon>
        <taxon>Krasilnikovia</taxon>
    </lineage>
</organism>
<dbReference type="SUPFAM" id="SSF159234">
    <property type="entry name" value="FomD-like"/>
    <property type="match status" value="1"/>
</dbReference>
<dbReference type="Proteomes" id="UP000292564">
    <property type="component" value="Unassembled WGS sequence"/>
</dbReference>
<accession>A0A4Q7ZQE0</accession>
<feature type="domain" description="DUF402" evidence="2">
    <location>
        <begin position="57"/>
        <end position="183"/>
    </location>
</feature>
<reference evidence="3 4" key="1">
    <citation type="submission" date="2019-02" db="EMBL/GenBank/DDBJ databases">
        <title>Sequencing the genomes of 1000 actinobacteria strains.</title>
        <authorList>
            <person name="Klenk H.-P."/>
        </authorList>
    </citation>
    <scope>NUCLEOTIDE SEQUENCE [LARGE SCALE GENOMIC DNA]</scope>
    <source>
        <strain evidence="3 4">DSM 45162</strain>
    </source>
</reference>
<dbReference type="Gene3D" id="2.40.380.10">
    <property type="entry name" value="FomD-like"/>
    <property type="match status" value="1"/>
</dbReference>
<evidence type="ECO:0000259" key="2">
    <source>
        <dbReference type="Pfam" id="PF04167"/>
    </source>
</evidence>
<dbReference type="AlphaFoldDB" id="A0A4Q7ZQE0"/>